<sequence>MSWRDYLTNDALALEKRLKPEVVQHNDGMKSTANTDVKRNIIHLDVSQQPLKAALSYSYELKNLENAPKYKELNEQARRRLITKSGYVKGVIALEAQAAYFRAKVFRDSALEDDEVPFRKEYLDIFDKAGSQQEAEEALLRYMLDYGLVRRSFTVKKFYADCYDYYAGKKPWPNFYDEQRENTVITLNHEKPQSPDGSFNP</sequence>
<organism evidence="1 2">
    <name type="scientific">Legionella spiritensis</name>
    <dbReference type="NCBI Taxonomy" id="452"/>
    <lineage>
        <taxon>Bacteria</taxon>
        <taxon>Pseudomonadati</taxon>
        <taxon>Pseudomonadota</taxon>
        <taxon>Gammaproteobacteria</taxon>
        <taxon>Legionellales</taxon>
        <taxon>Legionellaceae</taxon>
        <taxon>Legionella</taxon>
    </lineage>
</organism>
<accession>A0A0W0YXA3</accession>
<name>A0A0W0YXA3_LEGSP</name>
<dbReference type="Proteomes" id="UP000054877">
    <property type="component" value="Unassembled WGS sequence"/>
</dbReference>
<comment type="caution">
    <text evidence="1">The sequence shown here is derived from an EMBL/GenBank/DDBJ whole genome shotgun (WGS) entry which is preliminary data.</text>
</comment>
<dbReference type="OrthoDB" id="5660231at2"/>
<dbReference type="EMBL" id="LNYX01000031">
    <property type="protein sequence ID" value="KTD61541.1"/>
    <property type="molecule type" value="Genomic_DNA"/>
</dbReference>
<dbReference type="RefSeq" id="WP_058484091.1">
    <property type="nucleotide sequence ID" value="NZ_CAAAII010000010.1"/>
</dbReference>
<protein>
    <submittedName>
        <fullName evidence="1">Uncharacterized protein</fullName>
    </submittedName>
</protein>
<dbReference type="AlphaFoldDB" id="A0A0W0YXA3"/>
<evidence type="ECO:0000313" key="1">
    <source>
        <dbReference type="EMBL" id="KTD61541.1"/>
    </source>
</evidence>
<keyword evidence="2" id="KW-1185">Reference proteome</keyword>
<evidence type="ECO:0000313" key="2">
    <source>
        <dbReference type="Proteomes" id="UP000054877"/>
    </source>
</evidence>
<dbReference type="PATRIC" id="fig|452.5.peg.2390"/>
<proteinExistence type="predicted"/>
<reference evidence="1 2" key="1">
    <citation type="submission" date="2015-11" db="EMBL/GenBank/DDBJ databases">
        <title>Genomic analysis of 38 Legionella species identifies large and diverse effector repertoires.</title>
        <authorList>
            <person name="Burstein D."/>
            <person name="Amaro F."/>
            <person name="Zusman T."/>
            <person name="Lifshitz Z."/>
            <person name="Cohen O."/>
            <person name="Gilbert J.A."/>
            <person name="Pupko T."/>
            <person name="Shuman H.A."/>
            <person name="Segal G."/>
        </authorList>
    </citation>
    <scope>NUCLEOTIDE SEQUENCE [LARGE SCALE GENOMIC DNA]</scope>
    <source>
        <strain evidence="1 2">Mt.St.Helens-9</strain>
    </source>
</reference>
<gene>
    <name evidence="1" type="ORF">Lspi_2171</name>
</gene>